<feature type="region of interest" description="Disordered" evidence="6">
    <location>
        <begin position="1"/>
        <end position="65"/>
    </location>
</feature>
<evidence type="ECO:0000256" key="1">
    <source>
        <dbReference type="ARBA" id="ARBA00004168"/>
    </source>
</evidence>
<protein>
    <submittedName>
        <fullName evidence="9">Rib/alpha-like domain-containing protein</fullName>
    </submittedName>
</protein>
<accession>A0ABU1F0T4</accession>
<gene>
    <name evidence="9" type="ORF">RCO12_11115</name>
</gene>
<proteinExistence type="predicted"/>
<dbReference type="NCBIfam" id="TIGR01167">
    <property type="entry name" value="LPXTG_anchor"/>
    <property type="match status" value="1"/>
</dbReference>
<organism evidence="9 10">
    <name type="scientific">Staphylococcus coagulans</name>
    <dbReference type="NCBI Taxonomy" id="74706"/>
    <lineage>
        <taxon>Bacteria</taxon>
        <taxon>Bacillati</taxon>
        <taxon>Bacillota</taxon>
        <taxon>Bacilli</taxon>
        <taxon>Bacillales</taxon>
        <taxon>Staphylococcaceae</taxon>
        <taxon>Staphylococcus</taxon>
    </lineage>
</organism>
<feature type="compositionally biased region" description="Basic and acidic residues" evidence="6">
    <location>
        <begin position="87"/>
        <end position="106"/>
    </location>
</feature>
<keyword evidence="4" id="KW-0732">Signal</keyword>
<evidence type="ECO:0000259" key="8">
    <source>
        <dbReference type="PROSITE" id="PS50847"/>
    </source>
</evidence>
<feature type="domain" description="Gram-positive cocci surface proteins LPxTG" evidence="8">
    <location>
        <begin position="109"/>
        <end position="144"/>
    </location>
</feature>
<dbReference type="EMBL" id="JAVJGV010000077">
    <property type="protein sequence ID" value="MDR5603981.1"/>
    <property type="molecule type" value="Genomic_DNA"/>
</dbReference>
<keyword evidence="3" id="KW-0964">Secreted</keyword>
<dbReference type="InterPro" id="IPR019931">
    <property type="entry name" value="LPXTG_anchor"/>
</dbReference>
<evidence type="ECO:0000256" key="6">
    <source>
        <dbReference type="SAM" id="MobiDB-lite"/>
    </source>
</evidence>
<evidence type="ECO:0000256" key="5">
    <source>
        <dbReference type="ARBA" id="ARBA00023088"/>
    </source>
</evidence>
<keyword evidence="5" id="KW-0572">Peptidoglycan-anchor</keyword>
<evidence type="ECO:0000256" key="7">
    <source>
        <dbReference type="SAM" id="Phobius"/>
    </source>
</evidence>
<keyword evidence="7" id="KW-1133">Transmembrane helix</keyword>
<sequence length="144" mass="15303">ADNDAYEPESNGVTKDHGTGVTAEDVIGSITIPNYPEGKEVPKITIDDPTQLPDGSQSGTTNVGVTVTYPDGTTDHITVPVTILEKVDSQNKASENKEQNTNKDNQKSLPDTGGNNSNATLFGTLFAGLGSLLFVGRRKRNKDQ</sequence>
<feature type="compositionally biased region" description="Basic and acidic residues" evidence="6">
    <location>
        <begin position="37"/>
        <end position="46"/>
    </location>
</feature>
<comment type="caution">
    <text evidence="9">The sequence shown here is derived from an EMBL/GenBank/DDBJ whole genome shotgun (WGS) entry which is preliminary data.</text>
</comment>
<evidence type="ECO:0000256" key="3">
    <source>
        <dbReference type="ARBA" id="ARBA00022525"/>
    </source>
</evidence>
<dbReference type="Pfam" id="PF00746">
    <property type="entry name" value="Gram_pos_anchor"/>
    <property type="match status" value="1"/>
</dbReference>
<evidence type="ECO:0000313" key="10">
    <source>
        <dbReference type="Proteomes" id="UP001255050"/>
    </source>
</evidence>
<dbReference type="RefSeq" id="WP_309552112.1">
    <property type="nucleotide sequence ID" value="NZ_JAVJGV010000077.1"/>
</dbReference>
<keyword evidence="7" id="KW-0812">Transmembrane</keyword>
<feature type="transmembrane region" description="Helical" evidence="7">
    <location>
        <begin position="119"/>
        <end position="136"/>
    </location>
</feature>
<reference evidence="9 10" key="1">
    <citation type="submission" date="2023-08" db="EMBL/GenBank/DDBJ databases">
        <title>Whole genome sequencing of Staphylococcus coagulans NN-2474.</title>
        <authorList>
            <person name="Kropotov V.S."/>
            <person name="Boriskina E.V."/>
            <person name="Gordinskaya N.A."/>
            <person name="Shkurkina I.S."/>
            <person name="Kryazhev D.V."/>
            <person name="Alekseeva A.E."/>
            <person name="Makhova M.A."/>
        </authorList>
    </citation>
    <scope>NUCLEOTIDE SEQUENCE [LARGE SCALE GENOMIC DNA]</scope>
    <source>
        <strain evidence="9 10">NN-2474</strain>
    </source>
</reference>
<evidence type="ECO:0000313" key="9">
    <source>
        <dbReference type="EMBL" id="MDR5603981.1"/>
    </source>
</evidence>
<keyword evidence="2" id="KW-0134">Cell wall</keyword>
<keyword evidence="7" id="KW-0472">Membrane</keyword>
<evidence type="ECO:0000256" key="4">
    <source>
        <dbReference type="ARBA" id="ARBA00022729"/>
    </source>
</evidence>
<dbReference type="PROSITE" id="PS50847">
    <property type="entry name" value="GRAM_POS_ANCHORING"/>
    <property type="match status" value="1"/>
</dbReference>
<dbReference type="InterPro" id="IPR059115">
    <property type="entry name" value="Rib"/>
</dbReference>
<dbReference type="Proteomes" id="UP001255050">
    <property type="component" value="Unassembled WGS sequence"/>
</dbReference>
<feature type="compositionally biased region" description="Polar residues" evidence="6">
    <location>
        <begin position="53"/>
        <end position="65"/>
    </location>
</feature>
<feature type="compositionally biased region" description="Polar residues" evidence="6">
    <location>
        <begin position="107"/>
        <end position="118"/>
    </location>
</feature>
<comment type="subcellular location">
    <subcellularLocation>
        <location evidence="1">Secreted</location>
        <location evidence="1">Cell wall</location>
        <topology evidence="1">Peptidoglycan-anchor</topology>
    </subcellularLocation>
</comment>
<feature type="region of interest" description="Disordered" evidence="6">
    <location>
        <begin position="87"/>
        <end position="118"/>
    </location>
</feature>
<dbReference type="Pfam" id="PF08428">
    <property type="entry name" value="Rib"/>
    <property type="match status" value="1"/>
</dbReference>
<evidence type="ECO:0000256" key="2">
    <source>
        <dbReference type="ARBA" id="ARBA00022512"/>
    </source>
</evidence>
<feature type="non-terminal residue" evidence="9">
    <location>
        <position position="1"/>
    </location>
</feature>
<name>A0ABU1F0T4_9STAP</name>
<keyword evidence="10" id="KW-1185">Reference proteome</keyword>